<organism evidence="11 12">
    <name type="scientific">Tagetes erecta</name>
    <name type="common">African marigold</name>
    <dbReference type="NCBI Taxonomy" id="13708"/>
    <lineage>
        <taxon>Eukaryota</taxon>
        <taxon>Viridiplantae</taxon>
        <taxon>Streptophyta</taxon>
        <taxon>Embryophyta</taxon>
        <taxon>Tracheophyta</taxon>
        <taxon>Spermatophyta</taxon>
        <taxon>Magnoliopsida</taxon>
        <taxon>eudicotyledons</taxon>
        <taxon>Gunneridae</taxon>
        <taxon>Pentapetalae</taxon>
        <taxon>asterids</taxon>
        <taxon>campanulids</taxon>
        <taxon>Asterales</taxon>
        <taxon>Asteraceae</taxon>
        <taxon>Asteroideae</taxon>
        <taxon>Heliantheae alliance</taxon>
        <taxon>Tageteae</taxon>
        <taxon>Tagetes</taxon>
    </lineage>
</organism>
<evidence type="ECO:0000256" key="3">
    <source>
        <dbReference type="ARBA" id="ARBA00022729"/>
    </source>
</evidence>
<reference evidence="11" key="1">
    <citation type="journal article" date="2023" name="bioRxiv">
        <title>Improved chromosome-level genome assembly for marigold (Tagetes erecta).</title>
        <authorList>
            <person name="Jiang F."/>
            <person name="Yuan L."/>
            <person name="Wang S."/>
            <person name="Wang H."/>
            <person name="Xu D."/>
            <person name="Wang A."/>
            <person name="Fan W."/>
        </authorList>
    </citation>
    <scope>NUCLEOTIDE SEQUENCE</scope>
    <source>
        <strain evidence="11">WSJ</strain>
        <tissue evidence="11">Leaf</tissue>
    </source>
</reference>
<dbReference type="GO" id="GO:0009506">
    <property type="term" value="C:plasmodesma"/>
    <property type="evidence" value="ECO:0007669"/>
    <property type="project" value="UniProtKB-SubCell"/>
</dbReference>
<evidence type="ECO:0000256" key="9">
    <source>
        <dbReference type="SAM" id="SignalP"/>
    </source>
</evidence>
<proteinExistence type="inferred from homology"/>
<evidence type="ECO:0000256" key="7">
    <source>
        <dbReference type="ARBA" id="ARBA00024184"/>
    </source>
</evidence>
<keyword evidence="6" id="KW-1015">Disulfide bond</keyword>
<evidence type="ECO:0000259" key="10">
    <source>
        <dbReference type="PROSITE" id="PS51473"/>
    </source>
</evidence>
<name>A0AAD8KH64_TARER</name>
<comment type="subcellular location">
    <subcellularLocation>
        <location evidence="7">Cell junction</location>
        <location evidence="7">Plasmodesma</location>
    </subcellularLocation>
    <subcellularLocation>
        <location evidence="1">Cell membrane</location>
        <topology evidence="1">Single-pass type I membrane protein</topology>
    </subcellularLocation>
</comment>
<dbReference type="AlphaFoldDB" id="A0AAD8KH64"/>
<comment type="caution">
    <text evidence="11">The sequence shown here is derived from an EMBL/GenBank/DDBJ whole genome shotgun (WGS) entry which is preliminary data.</text>
</comment>
<dbReference type="PANTHER" id="PTHR32080:SF27">
    <property type="entry name" value="OS01G0548750 PROTEIN"/>
    <property type="match status" value="1"/>
</dbReference>
<dbReference type="Proteomes" id="UP001229421">
    <property type="component" value="Unassembled WGS sequence"/>
</dbReference>
<comment type="similarity">
    <text evidence="8">Belongs to the cysteine-rich repeat secretory protein family. Plasmodesmata-located proteins (PDLD) subfamily.</text>
</comment>
<keyword evidence="2" id="KW-0945">Host-virus interaction</keyword>
<dbReference type="EMBL" id="JAUHHV010000006">
    <property type="protein sequence ID" value="KAK1421493.1"/>
    <property type="molecule type" value="Genomic_DNA"/>
</dbReference>
<dbReference type="InterPro" id="IPR002902">
    <property type="entry name" value="GNK2"/>
</dbReference>
<keyword evidence="12" id="KW-1185">Reference proteome</keyword>
<dbReference type="PROSITE" id="PS51473">
    <property type="entry name" value="GNK2"/>
    <property type="match status" value="1"/>
</dbReference>
<evidence type="ECO:0000313" key="11">
    <source>
        <dbReference type="EMBL" id="KAK1421493.1"/>
    </source>
</evidence>
<dbReference type="CDD" id="cd23509">
    <property type="entry name" value="Gnk2-like"/>
    <property type="match status" value="1"/>
</dbReference>
<feature type="domain" description="Gnk2-homologous" evidence="10">
    <location>
        <begin position="32"/>
        <end position="129"/>
    </location>
</feature>
<protein>
    <recommendedName>
        <fullName evidence="10">Gnk2-homologous domain-containing protein</fullName>
    </recommendedName>
</protein>
<accession>A0AAD8KH64</accession>
<dbReference type="InterPro" id="IPR038408">
    <property type="entry name" value="GNK2_sf"/>
</dbReference>
<dbReference type="InterPro" id="IPR051378">
    <property type="entry name" value="Cell2Cell_Antifungal"/>
</dbReference>
<evidence type="ECO:0000256" key="5">
    <source>
        <dbReference type="ARBA" id="ARBA00022949"/>
    </source>
</evidence>
<evidence type="ECO:0000256" key="1">
    <source>
        <dbReference type="ARBA" id="ARBA00004251"/>
    </source>
</evidence>
<feature type="signal peptide" evidence="9">
    <location>
        <begin position="1"/>
        <end position="28"/>
    </location>
</feature>
<keyword evidence="4" id="KW-0677">Repeat</keyword>
<evidence type="ECO:0000256" key="8">
    <source>
        <dbReference type="ARBA" id="ARBA00038393"/>
    </source>
</evidence>
<dbReference type="GO" id="GO:0005886">
    <property type="term" value="C:plasma membrane"/>
    <property type="evidence" value="ECO:0007669"/>
    <property type="project" value="UniProtKB-SubCell"/>
</dbReference>
<evidence type="ECO:0000256" key="2">
    <source>
        <dbReference type="ARBA" id="ARBA00022581"/>
    </source>
</evidence>
<dbReference type="Pfam" id="PF01657">
    <property type="entry name" value="Stress-antifung"/>
    <property type="match status" value="1"/>
</dbReference>
<evidence type="ECO:0000256" key="4">
    <source>
        <dbReference type="ARBA" id="ARBA00022737"/>
    </source>
</evidence>
<keyword evidence="5" id="KW-0965">Cell junction</keyword>
<sequence length="129" mass="14474">MTRSWSLKWPMVVVAVVFIIVLTIPAKSQPQTNLLIQTCSPVNATNIQNFFTNLNDTFIDIRRQLSNNNTYFATSELTRFSQPVYVLAQCRKYMSTTDCLACFDFAASSIRSCGALNGARSVLDGCFLR</sequence>
<keyword evidence="3 9" id="KW-0732">Signal</keyword>
<dbReference type="PANTHER" id="PTHR32080">
    <property type="entry name" value="ANTIFUNGAL PROTEIN GINKBILOBIN-2-LIKE"/>
    <property type="match status" value="1"/>
</dbReference>
<evidence type="ECO:0000256" key="6">
    <source>
        <dbReference type="ARBA" id="ARBA00023157"/>
    </source>
</evidence>
<evidence type="ECO:0000313" key="12">
    <source>
        <dbReference type="Proteomes" id="UP001229421"/>
    </source>
</evidence>
<dbReference type="Gene3D" id="3.30.430.20">
    <property type="entry name" value="Gnk2 domain, C-X8-C-X2-C motif"/>
    <property type="match status" value="1"/>
</dbReference>
<gene>
    <name evidence="11" type="ORF">QVD17_23858</name>
</gene>
<feature type="chain" id="PRO_5042041636" description="Gnk2-homologous domain-containing protein" evidence="9">
    <location>
        <begin position="29"/>
        <end position="129"/>
    </location>
</feature>